<feature type="region of interest" description="Disordered" evidence="2">
    <location>
        <begin position="263"/>
        <end position="295"/>
    </location>
</feature>
<feature type="region of interest" description="Disordered" evidence="2">
    <location>
        <begin position="36"/>
        <end position="56"/>
    </location>
</feature>
<keyword evidence="5" id="KW-1185">Reference proteome</keyword>
<feature type="region of interest" description="Disordered" evidence="2">
    <location>
        <begin position="323"/>
        <end position="351"/>
    </location>
</feature>
<feature type="region of interest" description="Disordered" evidence="2">
    <location>
        <begin position="181"/>
        <end position="212"/>
    </location>
</feature>
<sequence length="482" mass="54574">MGTSDKLTMQMLETEPHFAMIPRTLSPILPSKSRMERSLEFGSHSSDSGVGQDYSGRPAAVSEQIHSQTGVKLPVKHVTSSGTQHGSLLERYLVHSHSKCIACRDCGIFFSLDAFLAHSHDKHGRKRHRPQADFLELDTENPGSQQLRVWEEFLTTTGQKARPAGSSVSFAMDVGNRKGERFLDSSSRNQLSVERPANYPTDELSNHVSAPVSDFDKSVRDTVNASERLLRETSQYLHSSAEKLRHRRQKSLRNYQLRPTVLLPNNDVTNDSTSSAGHVQPVIKDTLASSQNSKRPNRKFLEKYLEKSKDSFQLLTDSLASKSASKSESSFGLDSRMNTEYPQQESLSMESEEIKRGVVKHGERGGGDADRQVVSRVSPRPISPDKTPHGKSIILQEHFDRNDPLFIVQTAQELLTLAAHKMQERQQNSPGGIDWQKRYEMEKDLNREKDKRIRELEGLLKEEQRKRQDIEVQLRAIRLQKL</sequence>
<dbReference type="SUPFAM" id="SSF63763">
    <property type="entry name" value="SAND domain-like"/>
    <property type="match status" value="1"/>
</dbReference>
<evidence type="ECO:0000256" key="2">
    <source>
        <dbReference type="SAM" id="MobiDB-lite"/>
    </source>
</evidence>
<evidence type="ECO:0000256" key="1">
    <source>
        <dbReference type="SAM" id="Coils"/>
    </source>
</evidence>
<evidence type="ECO:0000313" key="5">
    <source>
        <dbReference type="Proteomes" id="UP000887568"/>
    </source>
</evidence>
<dbReference type="Gene3D" id="3.10.390.10">
    <property type="entry name" value="SAND domain-like"/>
    <property type="match status" value="1"/>
</dbReference>
<dbReference type="GO" id="GO:0046332">
    <property type="term" value="F:SMAD binding"/>
    <property type="evidence" value="ECO:0007669"/>
    <property type="project" value="InterPro"/>
</dbReference>
<dbReference type="RefSeq" id="XP_038073894.1">
    <property type="nucleotide sequence ID" value="XM_038217966.1"/>
</dbReference>
<reference evidence="4" key="1">
    <citation type="submission" date="2022-11" db="UniProtKB">
        <authorList>
            <consortium name="EnsemblMetazoa"/>
        </authorList>
    </citation>
    <scope>IDENTIFICATION</scope>
</reference>
<dbReference type="OrthoDB" id="10072076at2759"/>
<dbReference type="Pfam" id="PF08782">
    <property type="entry name" value="c-SKI_SMAD_bind"/>
    <property type="match status" value="1"/>
</dbReference>
<evidence type="ECO:0000313" key="4">
    <source>
        <dbReference type="EnsemblMetazoa" id="XP_038073894.1"/>
    </source>
</evidence>
<feature type="compositionally biased region" description="Polar residues" evidence="2">
    <location>
        <begin position="336"/>
        <end position="349"/>
    </location>
</feature>
<feature type="coiled-coil region" evidence="1">
    <location>
        <begin position="442"/>
        <end position="480"/>
    </location>
</feature>
<evidence type="ECO:0000259" key="3">
    <source>
        <dbReference type="Pfam" id="PF08782"/>
    </source>
</evidence>
<dbReference type="GeneID" id="119741979"/>
<proteinExistence type="predicted"/>
<dbReference type="AlphaFoldDB" id="A0A914BCW7"/>
<accession>A0A914BCW7</accession>
<dbReference type="InterPro" id="IPR014890">
    <property type="entry name" value="c-SKI_SMAD4-bd_dom"/>
</dbReference>
<feature type="domain" description="c-SKI SMAD4-binding" evidence="3">
    <location>
        <begin position="75"/>
        <end position="128"/>
    </location>
</feature>
<dbReference type="EnsemblMetazoa" id="XM_038217966.1">
    <property type="protein sequence ID" value="XP_038073894.1"/>
    <property type="gene ID" value="LOC119741979"/>
</dbReference>
<organism evidence="4 5">
    <name type="scientific">Patiria miniata</name>
    <name type="common">Bat star</name>
    <name type="synonym">Asterina miniata</name>
    <dbReference type="NCBI Taxonomy" id="46514"/>
    <lineage>
        <taxon>Eukaryota</taxon>
        <taxon>Metazoa</taxon>
        <taxon>Echinodermata</taxon>
        <taxon>Eleutherozoa</taxon>
        <taxon>Asterozoa</taxon>
        <taxon>Asteroidea</taxon>
        <taxon>Valvatacea</taxon>
        <taxon>Valvatida</taxon>
        <taxon>Asterinidae</taxon>
        <taxon>Patiria</taxon>
    </lineage>
</organism>
<feature type="compositionally biased region" description="Polar residues" evidence="2">
    <location>
        <begin position="266"/>
        <end position="277"/>
    </location>
</feature>
<dbReference type="OMA" id="LYHEERS"/>
<dbReference type="Proteomes" id="UP000887568">
    <property type="component" value="Unplaced"/>
</dbReference>
<keyword evidence="1" id="KW-0175">Coiled coil</keyword>
<dbReference type="InterPro" id="IPR010919">
    <property type="entry name" value="SAND-like_dom_sf"/>
</dbReference>
<name>A0A914BCW7_PATMI</name>
<protein>
    <recommendedName>
        <fullName evidence="3">c-SKI SMAD4-binding domain-containing protein</fullName>
    </recommendedName>
</protein>